<comment type="caution">
    <text evidence="4">The sequence shown here is derived from an EMBL/GenBank/DDBJ whole genome shotgun (WGS) entry which is preliminary data.</text>
</comment>
<keyword evidence="2" id="KW-0521">NADP</keyword>
<protein>
    <submittedName>
        <fullName evidence="4">Uncharacterized protein</fullName>
    </submittedName>
</protein>
<proteinExistence type="inferred from homology"/>
<evidence type="ECO:0000256" key="3">
    <source>
        <dbReference type="ARBA" id="ARBA00023002"/>
    </source>
</evidence>
<evidence type="ECO:0000256" key="2">
    <source>
        <dbReference type="ARBA" id="ARBA00022857"/>
    </source>
</evidence>
<dbReference type="PANTHER" id="PTHR24321:SF12">
    <property type="entry name" value="SHORT-CHAIN DEHYDROGENASE_REDUCTASE FAMILY, PUTATIVE (AFU_ORTHOLOGUE AFUA_5G14340)-RELATED"/>
    <property type="match status" value="1"/>
</dbReference>
<dbReference type="Pfam" id="PF13561">
    <property type="entry name" value="adh_short_C2"/>
    <property type="match status" value="1"/>
</dbReference>
<comment type="similarity">
    <text evidence="1">Belongs to the short-chain dehydrogenases/reductases (SDR) family.</text>
</comment>
<dbReference type="InterPro" id="IPR036291">
    <property type="entry name" value="NAD(P)-bd_dom_sf"/>
</dbReference>
<dbReference type="PRINTS" id="PR00081">
    <property type="entry name" value="GDHRDH"/>
</dbReference>
<dbReference type="InterPro" id="IPR002347">
    <property type="entry name" value="SDR_fam"/>
</dbReference>
<gene>
    <name evidence="4" type="ORF">B0A52_06777</name>
</gene>
<name>A0A438N034_EXOME</name>
<dbReference type="GO" id="GO:0016491">
    <property type="term" value="F:oxidoreductase activity"/>
    <property type="evidence" value="ECO:0007669"/>
    <property type="project" value="UniProtKB-KW"/>
</dbReference>
<dbReference type="SUPFAM" id="SSF51735">
    <property type="entry name" value="NAD(P)-binding Rossmann-fold domains"/>
    <property type="match status" value="1"/>
</dbReference>
<organism evidence="4 5">
    <name type="scientific">Exophiala mesophila</name>
    <name type="common">Black yeast-like fungus</name>
    <dbReference type="NCBI Taxonomy" id="212818"/>
    <lineage>
        <taxon>Eukaryota</taxon>
        <taxon>Fungi</taxon>
        <taxon>Dikarya</taxon>
        <taxon>Ascomycota</taxon>
        <taxon>Pezizomycotina</taxon>
        <taxon>Eurotiomycetes</taxon>
        <taxon>Chaetothyriomycetidae</taxon>
        <taxon>Chaetothyriales</taxon>
        <taxon>Herpotrichiellaceae</taxon>
        <taxon>Exophiala</taxon>
    </lineage>
</organism>
<evidence type="ECO:0000256" key="1">
    <source>
        <dbReference type="ARBA" id="ARBA00006484"/>
    </source>
</evidence>
<dbReference type="AlphaFoldDB" id="A0A438N034"/>
<reference evidence="4 5" key="1">
    <citation type="submission" date="2017-03" db="EMBL/GenBank/DDBJ databases">
        <title>Genomes of endolithic fungi from Antarctica.</title>
        <authorList>
            <person name="Coleine C."/>
            <person name="Masonjones S."/>
            <person name="Stajich J.E."/>
        </authorList>
    </citation>
    <scope>NUCLEOTIDE SEQUENCE [LARGE SCALE GENOMIC DNA]</scope>
    <source>
        <strain evidence="4 5">CCFEE 6314</strain>
    </source>
</reference>
<dbReference type="EMBL" id="NAJM01000032">
    <property type="protein sequence ID" value="RVX69064.1"/>
    <property type="molecule type" value="Genomic_DNA"/>
</dbReference>
<accession>A0A438N034</accession>
<dbReference type="CDD" id="cd05233">
    <property type="entry name" value="SDR_c"/>
    <property type="match status" value="1"/>
</dbReference>
<evidence type="ECO:0000313" key="5">
    <source>
        <dbReference type="Proteomes" id="UP000288859"/>
    </source>
</evidence>
<dbReference type="VEuPathDB" id="FungiDB:PV10_08422"/>
<dbReference type="PRINTS" id="PR00080">
    <property type="entry name" value="SDRFAMILY"/>
</dbReference>
<dbReference type="Proteomes" id="UP000288859">
    <property type="component" value="Unassembled WGS sequence"/>
</dbReference>
<dbReference type="FunFam" id="3.40.50.720:FF:000084">
    <property type="entry name" value="Short-chain dehydrogenase reductase"/>
    <property type="match status" value="1"/>
</dbReference>
<dbReference type="Gene3D" id="3.40.50.720">
    <property type="entry name" value="NAD(P)-binding Rossmann-like Domain"/>
    <property type="match status" value="1"/>
</dbReference>
<keyword evidence="3" id="KW-0560">Oxidoreductase</keyword>
<sequence>MGAGVLDGGVAFITGAASGIGKATAYSFAKYGASSLALADINVAGLKDITGEIKSQYPNIDIGTFEVDTGDEQSIISAHEAVVKQFGRIDYAVNNAGIAGSMKASTDMSLAEFKKSIDINMIGVWLCQREQLKQFLKQDPHNSVRGTIVNLSSIYGKQVGSNTTSYGTGKHGVIGLTRNDARNFAKDGIRINAVCPGYTATPMIKLPQAGVSVGMQQYLDNCPMGRLGEPDEIADVIVFLSSPMSRYVNGVDLSVDGGFGCV</sequence>
<dbReference type="PANTHER" id="PTHR24321">
    <property type="entry name" value="DEHYDROGENASES, SHORT CHAIN"/>
    <property type="match status" value="1"/>
</dbReference>
<evidence type="ECO:0000313" key="4">
    <source>
        <dbReference type="EMBL" id="RVX69064.1"/>
    </source>
</evidence>
<dbReference type="OrthoDB" id="5840532at2759"/>